<accession>W3X7K7</accession>
<dbReference type="EMBL" id="KI912112">
    <property type="protein sequence ID" value="ETS82040.1"/>
    <property type="molecule type" value="Genomic_DNA"/>
</dbReference>
<sequence length="303" mass="35862">MATLNTFHCFLQLPNELQNGIWTAYSDYRSGMRHCFSYHGDTVLYAALSSNNYSLLGNLVADFEGLDAWTHLRRKGPPFKMVKPLNRVSVLAELTHQRAIFADWKPSKKFWPSHLRSLPVRKPPLPHIWVNFEQDIFYFDIPDTPAEQSWFRTFFPDTFIKPPEDDYWLFKVRKMALQVPTLMYLYERGPNFRIPRQLDALILRRMKNLQVLQLIVSIHDEPFMIEWKESHWADDVFIPEHYLDNLSIRSMGNSDNASFDGELTHRYSRQRRWQRGQESARDIAKALRRLGITIAIEIMFHIC</sequence>
<dbReference type="HOGENOM" id="CLU_918623_0_0_1"/>
<proteinExistence type="predicted"/>
<protein>
    <submittedName>
        <fullName evidence="1">Uncharacterized protein</fullName>
    </submittedName>
</protein>
<dbReference type="RefSeq" id="XP_007833814.1">
    <property type="nucleotide sequence ID" value="XM_007835623.1"/>
</dbReference>
<dbReference type="KEGG" id="pfy:PFICI_07042"/>
<dbReference type="GeneID" id="19272055"/>
<dbReference type="InParanoid" id="W3X7K7"/>
<organism evidence="1 2">
    <name type="scientific">Pestalotiopsis fici (strain W106-1 / CGMCC3.15140)</name>
    <dbReference type="NCBI Taxonomy" id="1229662"/>
    <lineage>
        <taxon>Eukaryota</taxon>
        <taxon>Fungi</taxon>
        <taxon>Dikarya</taxon>
        <taxon>Ascomycota</taxon>
        <taxon>Pezizomycotina</taxon>
        <taxon>Sordariomycetes</taxon>
        <taxon>Xylariomycetidae</taxon>
        <taxon>Amphisphaeriales</taxon>
        <taxon>Sporocadaceae</taxon>
        <taxon>Pestalotiopsis</taxon>
    </lineage>
</organism>
<keyword evidence="2" id="KW-1185">Reference proteome</keyword>
<gene>
    <name evidence="1" type="ORF">PFICI_07042</name>
</gene>
<dbReference type="Proteomes" id="UP000030651">
    <property type="component" value="Unassembled WGS sequence"/>
</dbReference>
<reference evidence="2" key="1">
    <citation type="journal article" date="2015" name="BMC Genomics">
        <title>Genomic and transcriptomic analysis of the endophytic fungus Pestalotiopsis fici reveals its lifestyle and high potential for synthesis of natural products.</title>
        <authorList>
            <person name="Wang X."/>
            <person name="Zhang X."/>
            <person name="Liu L."/>
            <person name="Xiang M."/>
            <person name="Wang W."/>
            <person name="Sun X."/>
            <person name="Che Y."/>
            <person name="Guo L."/>
            <person name="Liu G."/>
            <person name="Guo L."/>
            <person name="Wang C."/>
            <person name="Yin W.B."/>
            <person name="Stadler M."/>
            <person name="Zhang X."/>
            <person name="Liu X."/>
        </authorList>
    </citation>
    <scope>NUCLEOTIDE SEQUENCE [LARGE SCALE GENOMIC DNA]</scope>
    <source>
        <strain evidence="2">W106-1 / CGMCC3.15140</strain>
    </source>
</reference>
<evidence type="ECO:0000313" key="2">
    <source>
        <dbReference type="Proteomes" id="UP000030651"/>
    </source>
</evidence>
<evidence type="ECO:0000313" key="1">
    <source>
        <dbReference type="EMBL" id="ETS82040.1"/>
    </source>
</evidence>
<dbReference type="AlphaFoldDB" id="W3X7K7"/>
<name>W3X7K7_PESFW</name>
<dbReference type="OrthoDB" id="4686136at2759"/>